<reference evidence="2 3" key="1">
    <citation type="journal article" date="2014" name="Genome Announc.">
        <title>Draft Genome Sequence of the Boron-Tolerant and Moderately Halotolerant Bacterium Gracilibacillus boraciitolerans JCM 21714T.</title>
        <authorList>
            <person name="Ahmed I."/>
            <person name="Oshima K."/>
            <person name="Suda W."/>
            <person name="Kitamura K."/>
            <person name="Iida T."/>
            <person name="Ohmori Y."/>
            <person name="Fujiwara T."/>
            <person name="Hattori M."/>
            <person name="Ohkuma M."/>
        </authorList>
    </citation>
    <scope>NUCLEOTIDE SEQUENCE [LARGE SCALE GENOMIC DNA]</scope>
    <source>
        <strain evidence="2 3">JCM 21714</strain>
    </source>
</reference>
<accession>W4VQS9</accession>
<protein>
    <submittedName>
        <fullName evidence="2">Uncharacterized protein</fullName>
    </submittedName>
</protein>
<keyword evidence="1" id="KW-0812">Transmembrane</keyword>
<sequence>MIPFPGYDFNKKTRNLDKMNRLVVYMKSFELFMGGLLYWFFLLVFVEIPIYM</sequence>
<keyword evidence="1" id="KW-0472">Membrane</keyword>
<gene>
    <name evidence="2" type="ORF">JCM21714_4449</name>
</gene>
<organism evidence="2 3">
    <name type="scientific">Gracilibacillus boraciitolerans JCM 21714</name>
    <dbReference type="NCBI Taxonomy" id="1298598"/>
    <lineage>
        <taxon>Bacteria</taxon>
        <taxon>Bacillati</taxon>
        <taxon>Bacillota</taxon>
        <taxon>Bacilli</taxon>
        <taxon>Bacillales</taxon>
        <taxon>Bacillaceae</taxon>
        <taxon>Gracilibacillus</taxon>
    </lineage>
</organism>
<evidence type="ECO:0000256" key="1">
    <source>
        <dbReference type="SAM" id="Phobius"/>
    </source>
</evidence>
<keyword evidence="3" id="KW-1185">Reference proteome</keyword>
<proteinExistence type="predicted"/>
<dbReference type="Proteomes" id="UP000019102">
    <property type="component" value="Unassembled WGS sequence"/>
</dbReference>
<dbReference type="AlphaFoldDB" id="W4VQS9"/>
<evidence type="ECO:0000313" key="2">
    <source>
        <dbReference type="EMBL" id="GAE95234.1"/>
    </source>
</evidence>
<dbReference type="EMBL" id="BAVS01000045">
    <property type="protein sequence ID" value="GAE95234.1"/>
    <property type="molecule type" value="Genomic_DNA"/>
</dbReference>
<evidence type="ECO:0000313" key="3">
    <source>
        <dbReference type="Proteomes" id="UP000019102"/>
    </source>
</evidence>
<feature type="transmembrane region" description="Helical" evidence="1">
    <location>
        <begin position="31"/>
        <end position="51"/>
    </location>
</feature>
<name>W4VQS9_9BACI</name>
<keyword evidence="1" id="KW-1133">Transmembrane helix</keyword>
<comment type="caution">
    <text evidence="2">The sequence shown here is derived from an EMBL/GenBank/DDBJ whole genome shotgun (WGS) entry which is preliminary data.</text>
</comment>